<evidence type="ECO:0000256" key="1">
    <source>
        <dbReference type="SAM" id="Phobius"/>
    </source>
</evidence>
<organism evidence="2 3">
    <name type="scientific">Algoriphagus aquaeductus</name>
    <dbReference type="NCBI Taxonomy" id="475299"/>
    <lineage>
        <taxon>Bacteria</taxon>
        <taxon>Pseudomonadati</taxon>
        <taxon>Bacteroidota</taxon>
        <taxon>Cytophagia</taxon>
        <taxon>Cytophagales</taxon>
        <taxon>Cyclobacteriaceae</taxon>
        <taxon>Algoriphagus</taxon>
    </lineage>
</organism>
<gene>
    <name evidence="2" type="ORF">CLV31_11754</name>
</gene>
<evidence type="ECO:0000313" key="3">
    <source>
        <dbReference type="Proteomes" id="UP000248917"/>
    </source>
</evidence>
<feature type="transmembrane region" description="Helical" evidence="1">
    <location>
        <begin position="7"/>
        <end position="25"/>
    </location>
</feature>
<evidence type="ECO:0008006" key="4">
    <source>
        <dbReference type="Google" id="ProtNLM"/>
    </source>
</evidence>
<protein>
    <recommendedName>
        <fullName evidence="4">Immunity protein 17 of polymorphic toxin system</fullName>
    </recommendedName>
</protein>
<keyword evidence="1" id="KW-0812">Transmembrane</keyword>
<keyword evidence="1" id="KW-0472">Membrane</keyword>
<dbReference type="Proteomes" id="UP000248917">
    <property type="component" value="Unassembled WGS sequence"/>
</dbReference>
<feature type="transmembrane region" description="Helical" evidence="1">
    <location>
        <begin position="45"/>
        <end position="63"/>
    </location>
</feature>
<proteinExistence type="predicted"/>
<keyword evidence="3" id="KW-1185">Reference proteome</keyword>
<accession>A0A326RLP7</accession>
<name>A0A326RLP7_9BACT</name>
<dbReference type="EMBL" id="QKTX01000017">
    <property type="protein sequence ID" value="PZV78546.1"/>
    <property type="molecule type" value="Genomic_DNA"/>
</dbReference>
<comment type="caution">
    <text evidence="2">The sequence shown here is derived from an EMBL/GenBank/DDBJ whole genome shotgun (WGS) entry which is preliminary data.</text>
</comment>
<reference evidence="2 3" key="1">
    <citation type="submission" date="2018-06" db="EMBL/GenBank/DDBJ databases">
        <title>Genomic Encyclopedia of Archaeal and Bacterial Type Strains, Phase II (KMG-II): from individual species to whole genera.</title>
        <authorList>
            <person name="Goeker M."/>
        </authorList>
    </citation>
    <scope>NUCLEOTIDE SEQUENCE [LARGE SCALE GENOMIC DNA]</scope>
    <source>
        <strain evidence="2 3">T4</strain>
    </source>
</reference>
<keyword evidence="1" id="KW-1133">Transmembrane helix</keyword>
<sequence>MLEALKVLLLILLAASVASLLAGLYRPVYVLWFLDRFNRLKVLQVYGIASLILASLWILLGLLS</sequence>
<dbReference type="AlphaFoldDB" id="A0A326RLP7"/>
<dbReference type="RefSeq" id="WP_111394571.1">
    <property type="nucleotide sequence ID" value="NZ_JBKBOX010000013.1"/>
</dbReference>
<evidence type="ECO:0000313" key="2">
    <source>
        <dbReference type="EMBL" id="PZV78546.1"/>
    </source>
</evidence>